<evidence type="ECO:0008006" key="5">
    <source>
        <dbReference type="Google" id="ProtNLM"/>
    </source>
</evidence>
<accession>A0ABT0HII1</accession>
<organism evidence="3 4">
    <name type="scientific">Spirosoma liriopis</name>
    <dbReference type="NCBI Taxonomy" id="2937440"/>
    <lineage>
        <taxon>Bacteria</taxon>
        <taxon>Pseudomonadati</taxon>
        <taxon>Bacteroidota</taxon>
        <taxon>Cytophagia</taxon>
        <taxon>Cytophagales</taxon>
        <taxon>Cytophagaceae</taxon>
        <taxon>Spirosoma</taxon>
    </lineage>
</organism>
<sequence length="528" mass="57317">MDELEKNIPDDFWRKAFDEASEAPPPRVWDAIEHRLDESNNPKILPLWGAGLLASKSFTWGAGIAAALALLLVGWWLTGTQSTNSQIAHQPKAVPYEQHLTAPDNQQSLSATESDEKPSVAPEAVAIAGKQPKHSASTGSLANKPSTEPSVTITEDQLLTQRMSYRVKEHLPEAEPMLRSQAMPTGSARAVAISSTENRAFAATVNRAAVATAIVHDETDALYASQIEQLAFRPMRLRSLDEIHRIVWFRPAELSAEPDVVKPKHESKEVWASVSMMPSSFNPSVAIRSAQPAMFTASANANQPSINSRANFSVAYQAGAGVQLTERWSVESGVGYLAGHSTVQSPNQVGMSMVSDLLQSTNRNATAGNLYVNAVRNSANNVAADVMNSAPVGNYSSVSASNFQAYDARHQQDIANNYEYVQVPVQIGYQLRPRKRLSMALLGGLLTNIFVRNTIGDELVITGKDGVYRPLALAATMGARFRYRPSRRWSASLAGMYQPSLGVGTRSESQVESSPTSAGMSFGLDYHF</sequence>
<evidence type="ECO:0000313" key="3">
    <source>
        <dbReference type="EMBL" id="MCK8491972.1"/>
    </source>
</evidence>
<dbReference type="RefSeq" id="WP_248476557.1">
    <property type="nucleotide sequence ID" value="NZ_JALPRF010000001.1"/>
</dbReference>
<name>A0ABT0HII1_9BACT</name>
<dbReference type="EMBL" id="JALPRF010000001">
    <property type="protein sequence ID" value="MCK8491972.1"/>
    <property type="molecule type" value="Genomic_DNA"/>
</dbReference>
<reference evidence="3 4" key="1">
    <citation type="submission" date="2022-04" db="EMBL/GenBank/DDBJ databases">
        <title>Spirosoma sp. strain RP8 genome sequencing and assembly.</title>
        <authorList>
            <person name="Jung Y."/>
        </authorList>
    </citation>
    <scope>NUCLEOTIDE SEQUENCE [LARGE SCALE GENOMIC DNA]</scope>
    <source>
        <strain evidence="3 4">RP8</strain>
    </source>
</reference>
<feature type="region of interest" description="Disordered" evidence="1">
    <location>
        <begin position="128"/>
        <end position="151"/>
    </location>
</feature>
<dbReference type="Proteomes" id="UP001202180">
    <property type="component" value="Unassembled WGS sequence"/>
</dbReference>
<gene>
    <name evidence="3" type="ORF">M0L20_08935</name>
</gene>
<proteinExistence type="predicted"/>
<protein>
    <recommendedName>
        <fullName evidence="5">Outer membrane beta-barrel protein</fullName>
    </recommendedName>
</protein>
<evidence type="ECO:0000256" key="2">
    <source>
        <dbReference type="SAM" id="Phobius"/>
    </source>
</evidence>
<comment type="caution">
    <text evidence="3">The sequence shown here is derived from an EMBL/GenBank/DDBJ whole genome shotgun (WGS) entry which is preliminary data.</text>
</comment>
<evidence type="ECO:0000256" key="1">
    <source>
        <dbReference type="SAM" id="MobiDB-lite"/>
    </source>
</evidence>
<keyword evidence="2" id="KW-1133">Transmembrane helix</keyword>
<keyword evidence="4" id="KW-1185">Reference proteome</keyword>
<feature type="transmembrane region" description="Helical" evidence="2">
    <location>
        <begin position="58"/>
        <end position="77"/>
    </location>
</feature>
<keyword evidence="2" id="KW-0812">Transmembrane</keyword>
<evidence type="ECO:0000313" key="4">
    <source>
        <dbReference type="Proteomes" id="UP001202180"/>
    </source>
</evidence>
<keyword evidence="2" id="KW-0472">Membrane</keyword>
<feature type="compositionally biased region" description="Polar residues" evidence="1">
    <location>
        <begin position="134"/>
        <end position="151"/>
    </location>
</feature>